<dbReference type="Proteomes" id="UP001551584">
    <property type="component" value="Unassembled WGS sequence"/>
</dbReference>
<protein>
    <submittedName>
        <fullName evidence="1">Uncharacterized protein</fullName>
    </submittedName>
</protein>
<reference evidence="1 2" key="1">
    <citation type="submission" date="2024-06" db="EMBL/GenBank/DDBJ databases">
        <title>The Natural Products Discovery Center: Release of the First 8490 Sequenced Strains for Exploring Actinobacteria Biosynthetic Diversity.</title>
        <authorList>
            <person name="Kalkreuter E."/>
            <person name="Kautsar S.A."/>
            <person name="Yang D."/>
            <person name="Bader C.D."/>
            <person name="Teijaro C.N."/>
            <person name="Fluegel L."/>
            <person name="Davis C.M."/>
            <person name="Simpson J.R."/>
            <person name="Lauterbach L."/>
            <person name="Steele A.D."/>
            <person name="Gui C."/>
            <person name="Meng S."/>
            <person name="Li G."/>
            <person name="Viehrig K."/>
            <person name="Ye F."/>
            <person name="Su P."/>
            <person name="Kiefer A.F."/>
            <person name="Nichols A."/>
            <person name="Cepeda A.J."/>
            <person name="Yan W."/>
            <person name="Fan B."/>
            <person name="Jiang Y."/>
            <person name="Adhikari A."/>
            <person name="Zheng C.-J."/>
            <person name="Schuster L."/>
            <person name="Cowan T.M."/>
            <person name="Smanski M.J."/>
            <person name="Chevrette M.G."/>
            <person name="De Carvalho L.P.S."/>
            <person name="Shen B."/>
        </authorList>
    </citation>
    <scope>NUCLEOTIDE SEQUENCE [LARGE SCALE GENOMIC DNA]</scope>
    <source>
        <strain evidence="1 2">NPDC048117</strain>
    </source>
</reference>
<accession>A0ABV3EJ76</accession>
<sequence>MTTQPQPQHDDGCPCFDCHADEALEVANDQPEPARTVPVDALFRHPAYAAARRQLKALLPHQRPQSA</sequence>
<comment type="caution">
    <text evidence="1">The sequence shown here is derived from an EMBL/GenBank/DDBJ whole genome shotgun (WGS) entry which is preliminary data.</text>
</comment>
<name>A0ABV3EJ76_9ACTN</name>
<dbReference type="RefSeq" id="WP_359268311.1">
    <property type="nucleotide sequence ID" value="NZ_JBEZNA010000004.1"/>
</dbReference>
<evidence type="ECO:0000313" key="2">
    <source>
        <dbReference type="Proteomes" id="UP001551584"/>
    </source>
</evidence>
<dbReference type="EMBL" id="JBEZNA010000004">
    <property type="protein sequence ID" value="MEU9576232.1"/>
    <property type="molecule type" value="Genomic_DNA"/>
</dbReference>
<keyword evidence="2" id="KW-1185">Reference proteome</keyword>
<gene>
    <name evidence="1" type="ORF">AB0D95_02910</name>
</gene>
<evidence type="ECO:0000313" key="1">
    <source>
        <dbReference type="EMBL" id="MEU9576232.1"/>
    </source>
</evidence>
<organism evidence="1 2">
    <name type="scientific">Streptomyces chilikensis</name>
    <dbReference type="NCBI Taxonomy" id="1194079"/>
    <lineage>
        <taxon>Bacteria</taxon>
        <taxon>Bacillati</taxon>
        <taxon>Actinomycetota</taxon>
        <taxon>Actinomycetes</taxon>
        <taxon>Kitasatosporales</taxon>
        <taxon>Streptomycetaceae</taxon>
        <taxon>Streptomyces</taxon>
    </lineage>
</organism>
<proteinExistence type="predicted"/>